<dbReference type="InterPro" id="IPR052067">
    <property type="entry name" value="Metal_resp_HTH_trans_reg"/>
</dbReference>
<keyword evidence="3" id="KW-0804">Transcription</keyword>
<evidence type="ECO:0000256" key="3">
    <source>
        <dbReference type="ARBA" id="ARBA00023163"/>
    </source>
</evidence>
<dbReference type="InterPro" id="IPR036388">
    <property type="entry name" value="WH-like_DNA-bd_sf"/>
</dbReference>
<dbReference type="GO" id="GO:0003700">
    <property type="term" value="F:DNA-binding transcription factor activity"/>
    <property type="evidence" value="ECO:0007669"/>
    <property type="project" value="InterPro"/>
</dbReference>
<dbReference type="Gene3D" id="6.10.140.1680">
    <property type="match status" value="1"/>
</dbReference>
<dbReference type="InterPro" id="IPR000835">
    <property type="entry name" value="HTH_MarR-typ"/>
</dbReference>
<dbReference type="OrthoDB" id="2319602at2"/>
<dbReference type="PANTHER" id="PTHR35790">
    <property type="entry name" value="HTH-TYPE TRANSCRIPTIONAL REGULATOR PCHR"/>
    <property type="match status" value="1"/>
</dbReference>
<dbReference type="Gene3D" id="1.10.10.10">
    <property type="entry name" value="Winged helix-like DNA-binding domain superfamily/Winged helix DNA-binding domain"/>
    <property type="match status" value="1"/>
</dbReference>
<keyword evidence="1" id="KW-0805">Transcription regulation</keyword>
<dbReference type="PATRIC" id="fig|1423783.4.peg.1958"/>
<dbReference type="EMBL" id="AZFJ01000057">
    <property type="protein sequence ID" value="KRL84902.1"/>
    <property type="molecule type" value="Genomic_DNA"/>
</dbReference>
<dbReference type="GO" id="GO:0003677">
    <property type="term" value="F:DNA binding"/>
    <property type="evidence" value="ECO:0007669"/>
    <property type="project" value="UniProtKB-KW"/>
</dbReference>
<dbReference type="STRING" id="1423783.FC50_GL001915"/>
<evidence type="ECO:0000259" key="4">
    <source>
        <dbReference type="SMART" id="SM00347"/>
    </source>
</evidence>
<protein>
    <recommendedName>
        <fullName evidence="4">HTH marR-type domain-containing protein</fullName>
    </recommendedName>
</protein>
<dbReference type="RefSeq" id="WP_054650158.1">
    <property type="nucleotide sequence ID" value="NZ_AZFJ01000057.1"/>
</dbReference>
<dbReference type="InterPro" id="IPR036390">
    <property type="entry name" value="WH_DNA-bd_sf"/>
</dbReference>
<dbReference type="AlphaFoldDB" id="A0A0R1TUG1"/>
<dbReference type="SUPFAM" id="SSF46785">
    <property type="entry name" value="Winged helix' DNA-binding domain"/>
    <property type="match status" value="1"/>
</dbReference>
<keyword evidence="2" id="KW-0238">DNA-binding</keyword>
<dbReference type="Proteomes" id="UP000051922">
    <property type="component" value="Unassembled WGS sequence"/>
</dbReference>
<evidence type="ECO:0000256" key="1">
    <source>
        <dbReference type="ARBA" id="ARBA00023015"/>
    </source>
</evidence>
<accession>A0A0R1TUG1</accession>
<name>A0A0R1TUG1_9LACO</name>
<evidence type="ECO:0000256" key="2">
    <source>
        <dbReference type="ARBA" id="ARBA00023125"/>
    </source>
</evidence>
<organism evidence="5 6">
    <name type="scientific">Lacticaseibacillus pantheris DSM 15945 = JCM 12539 = NBRC 106106</name>
    <dbReference type="NCBI Taxonomy" id="1423783"/>
    <lineage>
        <taxon>Bacteria</taxon>
        <taxon>Bacillati</taxon>
        <taxon>Bacillota</taxon>
        <taxon>Bacilli</taxon>
        <taxon>Lactobacillales</taxon>
        <taxon>Lactobacillaceae</taxon>
        <taxon>Lacticaseibacillus</taxon>
    </lineage>
</organism>
<proteinExistence type="predicted"/>
<feature type="domain" description="HTH marR-type" evidence="4">
    <location>
        <begin position="33"/>
        <end position="135"/>
    </location>
</feature>
<comment type="caution">
    <text evidence="5">The sequence shown here is derived from an EMBL/GenBank/DDBJ whole genome shotgun (WGS) entry which is preliminary data.</text>
</comment>
<dbReference type="PANTHER" id="PTHR35790:SF4">
    <property type="entry name" value="HTH-TYPE TRANSCRIPTIONAL REGULATOR PCHR"/>
    <property type="match status" value="1"/>
</dbReference>
<evidence type="ECO:0000313" key="5">
    <source>
        <dbReference type="EMBL" id="KRL84902.1"/>
    </source>
</evidence>
<dbReference type="SMART" id="SM00347">
    <property type="entry name" value="HTH_MARR"/>
    <property type="match status" value="1"/>
</dbReference>
<gene>
    <name evidence="5" type="ORF">FC50_GL001915</name>
</gene>
<keyword evidence="6" id="KW-1185">Reference proteome</keyword>
<reference evidence="5 6" key="1">
    <citation type="journal article" date="2015" name="Genome Announc.">
        <title>Expanding the biotechnology potential of lactobacilli through comparative genomics of 213 strains and associated genera.</title>
        <authorList>
            <person name="Sun Z."/>
            <person name="Harris H.M."/>
            <person name="McCann A."/>
            <person name="Guo C."/>
            <person name="Argimon S."/>
            <person name="Zhang W."/>
            <person name="Yang X."/>
            <person name="Jeffery I.B."/>
            <person name="Cooney J.C."/>
            <person name="Kagawa T.F."/>
            <person name="Liu W."/>
            <person name="Song Y."/>
            <person name="Salvetti E."/>
            <person name="Wrobel A."/>
            <person name="Rasinkangas P."/>
            <person name="Parkhill J."/>
            <person name="Rea M.C."/>
            <person name="O'Sullivan O."/>
            <person name="Ritari J."/>
            <person name="Douillard F.P."/>
            <person name="Paul Ross R."/>
            <person name="Yang R."/>
            <person name="Briner A.E."/>
            <person name="Felis G.E."/>
            <person name="de Vos W.M."/>
            <person name="Barrangou R."/>
            <person name="Klaenhammer T.R."/>
            <person name="Caufield P.W."/>
            <person name="Cui Y."/>
            <person name="Zhang H."/>
            <person name="O'Toole P.W."/>
        </authorList>
    </citation>
    <scope>NUCLEOTIDE SEQUENCE [LARGE SCALE GENOMIC DNA]</scope>
    <source>
        <strain evidence="5 6">DSM 15945</strain>
    </source>
</reference>
<evidence type="ECO:0000313" key="6">
    <source>
        <dbReference type="Proteomes" id="UP000051922"/>
    </source>
</evidence>
<sequence>MADTKVYAERLANLLNEVRRVVPENQQEVLLGESTGQVTGTQGHALMMLLQGPQTNSTLAKELDISAAGVTKAMRGLQKLVPAVVSLTRDPDDARSKQWSLTDFGQQLAAAHAQNHQDTLKAYMAVLNDFSADEQAVIGQFIHKLTVCLDV</sequence>